<sequence>MAENMSLGRLLTVLLLGAFIAILNQTLLNVAIPHLMNDFNVSATTIQWLSTGYMLTNGILIPVTAFLIESFGTRVLFITAMGLFTVGALICAMSTGFTLMLIGRIIQASGAGIIMPVVMNVFLTVFPPERRGAAMGMMGIAMMFAPAVGPTLSGWIVEEYTWRLLFIIVIPLAVIDILFALRWLRDVSKLTYPKFDLAGTVFSTIGFGTLLYGFSSAGDKGWDSMTVILSLFIGILFILFFILRELNMDQPMLEFRVFKYDIFAVSTLVGSAVNMTLFGGMLLLPMYLQNIRGFTPLQSGLLLLPGALLMGVMSPISGVIFDKIGARPLAIIGLLVTAVTTWEFSFLTDATPYSHILLIYTIRSFGISLLMMSVQTEGLNQLPAHLGSHGTAMSNTIRQIAGSIGTAWLITVMSSRSVIHLADYANTASAVSGSGAGLEQLGQGIAASAGVPPQTGQNLALMQVYQTAVTESTIKGINDAFIVAAGIAVAGLVFSLFLRRAIPRKSAGH</sequence>
<dbReference type="Pfam" id="PF07690">
    <property type="entry name" value="MFS_1"/>
    <property type="match status" value="1"/>
</dbReference>
<dbReference type="NCBIfam" id="TIGR00711">
    <property type="entry name" value="efflux_EmrB"/>
    <property type="match status" value="1"/>
</dbReference>
<feature type="transmembrane region" description="Helical" evidence="8">
    <location>
        <begin position="328"/>
        <end position="347"/>
    </location>
</feature>
<dbReference type="PRINTS" id="PR01036">
    <property type="entry name" value="TCRTETB"/>
</dbReference>
<organism evidence="10 11">
    <name type="scientific">Paenibacillus enshidis</name>
    <dbReference type="NCBI Taxonomy" id="1458439"/>
    <lineage>
        <taxon>Bacteria</taxon>
        <taxon>Bacillati</taxon>
        <taxon>Bacillota</taxon>
        <taxon>Bacilli</taxon>
        <taxon>Bacillales</taxon>
        <taxon>Paenibacillaceae</taxon>
        <taxon>Paenibacillus</taxon>
    </lineage>
</organism>
<feature type="transmembrane region" description="Helical" evidence="8">
    <location>
        <begin position="105"/>
        <end position="126"/>
    </location>
</feature>
<dbReference type="Gene3D" id="1.20.1720.10">
    <property type="entry name" value="Multidrug resistance protein D"/>
    <property type="match status" value="1"/>
</dbReference>
<feature type="transmembrane region" description="Helical" evidence="8">
    <location>
        <begin position="226"/>
        <end position="243"/>
    </location>
</feature>
<keyword evidence="5 8" id="KW-0812">Transmembrane</keyword>
<evidence type="ECO:0000256" key="1">
    <source>
        <dbReference type="ARBA" id="ARBA00004651"/>
    </source>
</evidence>
<dbReference type="PANTHER" id="PTHR42718">
    <property type="entry name" value="MAJOR FACILITATOR SUPERFAMILY MULTIDRUG TRANSPORTER MFSC"/>
    <property type="match status" value="1"/>
</dbReference>
<evidence type="ECO:0000256" key="8">
    <source>
        <dbReference type="SAM" id="Phobius"/>
    </source>
</evidence>
<keyword evidence="7 8" id="KW-0472">Membrane</keyword>
<dbReference type="PROSITE" id="PS50850">
    <property type="entry name" value="MFS"/>
    <property type="match status" value="1"/>
</dbReference>
<feature type="transmembrane region" description="Helical" evidence="8">
    <location>
        <begin position="195"/>
        <end position="214"/>
    </location>
</feature>
<feature type="transmembrane region" description="Helical" evidence="8">
    <location>
        <begin position="263"/>
        <end position="288"/>
    </location>
</feature>
<feature type="transmembrane region" description="Helical" evidence="8">
    <location>
        <begin position="162"/>
        <end position="183"/>
    </location>
</feature>
<keyword evidence="6 8" id="KW-1133">Transmembrane helix</keyword>
<dbReference type="InterPro" id="IPR020846">
    <property type="entry name" value="MFS_dom"/>
</dbReference>
<name>A0ABV5AWM9_9BACL</name>
<dbReference type="InterPro" id="IPR036259">
    <property type="entry name" value="MFS_trans_sf"/>
</dbReference>
<accession>A0ABV5AWM9</accession>
<dbReference type="CDD" id="cd17503">
    <property type="entry name" value="MFS_LmrB_MDR_like"/>
    <property type="match status" value="1"/>
</dbReference>
<reference evidence="10 11" key="1">
    <citation type="submission" date="2024-09" db="EMBL/GenBank/DDBJ databases">
        <title>Paenibacillus zeirhizospherea sp. nov., isolated from surface of the maize (Zea mays) roots in a horticulture field, Hungary.</title>
        <authorList>
            <person name="Marton D."/>
            <person name="Farkas M."/>
            <person name="Bedics A."/>
            <person name="Toth E."/>
            <person name="Tancsics A."/>
            <person name="Boka K."/>
            <person name="Maroti G."/>
            <person name="Kriszt B."/>
            <person name="Cserhati M."/>
        </authorList>
    </citation>
    <scope>NUCLEOTIDE SEQUENCE [LARGE SCALE GENOMIC DNA]</scope>
    <source>
        <strain evidence="10 11">KCTC 33519</strain>
    </source>
</reference>
<dbReference type="PANTHER" id="PTHR42718:SF9">
    <property type="entry name" value="MAJOR FACILITATOR SUPERFAMILY MULTIDRUG TRANSPORTER MFSC"/>
    <property type="match status" value="1"/>
</dbReference>
<evidence type="ECO:0000259" key="9">
    <source>
        <dbReference type="PROSITE" id="PS50850"/>
    </source>
</evidence>
<evidence type="ECO:0000256" key="4">
    <source>
        <dbReference type="ARBA" id="ARBA00022475"/>
    </source>
</evidence>
<keyword evidence="3" id="KW-0813">Transport</keyword>
<evidence type="ECO:0000256" key="2">
    <source>
        <dbReference type="ARBA" id="ARBA00008537"/>
    </source>
</evidence>
<proteinExistence type="inferred from homology"/>
<dbReference type="Proteomes" id="UP001580346">
    <property type="component" value="Unassembled WGS sequence"/>
</dbReference>
<dbReference type="InterPro" id="IPR004638">
    <property type="entry name" value="EmrB-like"/>
</dbReference>
<feature type="transmembrane region" description="Helical" evidence="8">
    <location>
        <begin position="75"/>
        <end position="99"/>
    </location>
</feature>
<feature type="domain" description="Major facilitator superfamily (MFS) profile" evidence="9">
    <location>
        <begin position="10"/>
        <end position="503"/>
    </location>
</feature>
<feature type="transmembrane region" description="Helical" evidence="8">
    <location>
        <begin position="480"/>
        <end position="498"/>
    </location>
</feature>
<dbReference type="RefSeq" id="WP_375356817.1">
    <property type="nucleotide sequence ID" value="NZ_JBHHMI010000017.1"/>
</dbReference>
<feature type="transmembrane region" description="Helical" evidence="8">
    <location>
        <begin position="46"/>
        <end position="68"/>
    </location>
</feature>
<evidence type="ECO:0000256" key="7">
    <source>
        <dbReference type="ARBA" id="ARBA00023136"/>
    </source>
</evidence>
<dbReference type="SUPFAM" id="SSF103473">
    <property type="entry name" value="MFS general substrate transporter"/>
    <property type="match status" value="1"/>
</dbReference>
<dbReference type="EMBL" id="JBHHMI010000017">
    <property type="protein sequence ID" value="MFB5268588.1"/>
    <property type="molecule type" value="Genomic_DNA"/>
</dbReference>
<protein>
    <submittedName>
        <fullName evidence="10">DHA2 family efflux MFS transporter permease subunit</fullName>
    </submittedName>
</protein>
<comment type="subcellular location">
    <subcellularLocation>
        <location evidence="1">Cell membrane</location>
        <topology evidence="1">Multi-pass membrane protein</topology>
    </subcellularLocation>
</comment>
<evidence type="ECO:0000256" key="6">
    <source>
        <dbReference type="ARBA" id="ARBA00022989"/>
    </source>
</evidence>
<keyword evidence="4" id="KW-1003">Cell membrane</keyword>
<dbReference type="InterPro" id="IPR011701">
    <property type="entry name" value="MFS"/>
</dbReference>
<feature type="transmembrane region" description="Helical" evidence="8">
    <location>
        <begin position="300"/>
        <end position="321"/>
    </location>
</feature>
<comment type="similarity">
    <text evidence="2">Belongs to the major facilitator superfamily. EmrB family.</text>
</comment>
<comment type="caution">
    <text evidence="10">The sequence shown here is derived from an EMBL/GenBank/DDBJ whole genome shotgun (WGS) entry which is preliminary data.</text>
</comment>
<gene>
    <name evidence="10" type="ORF">ACE41H_17640</name>
</gene>
<evidence type="ECO:0000256" key="3">
    <source>
        <dbReference type="ARBA" id="ARBA00022448"/>
    </source>
</evidence>
<evidence type="ECO:0000256" key="5">
    <source>
        <dbReference type="ARBA" id="ARBA00022692"/>
    </source>
</evidence>
<dbReference type="Gene3D" id="1.20.1250.20">
    <property type="entry name" value="MFS general substrate transporter like domains"/>
    <property type="match status" value="1"/>
</dbReference>
<keyword evidence="11" id="KW-1185">Reference proteome</keyword>
<evidence type="ECO:0000313" key="10">
    <source>
        <dbReference type="EMBL" id="MFB5268588.1"/>
    </source>
</evidence>
<evidence type="ECO:0000313" key="11">
    <source>
        <dbReference type="Proteomes" id="UP001580346"/>
    </source>
</evidence>
<feature type="transmembrane region" description="Helical" evidence="8">
    <location>
        <begin position="133"/>
        <end position="156"/>
    </location>
</feature>